<evidence type="ECO:0000259" key="2">
    <source>
        <dbReference type="SMART" id="SM00331"/>
    </source>
</evidence>
<dbReference type="PANTHER" id="PTHR43156:SF2">
    <property type="entry name" value="STAGE II SPORULATION PROTEIN E"/>
    <property type="match status" value="1"/>
</dbReference>
<gene>
    <name evidence="3" type="ORF">ACFPJ6_14555</name>
</gene>
<dbReference type="Gene3D" id="3.30.450.20">
    <property type="entry name" value="PAS domain"/>
    <property type="match status" value="1"/>
</dbReference>
<dbReference type="InterPro" id="IPR001932">
    <property type="entry name" value="PPM-type_phosphatase-like_dom"/>
</dbReference>
<keyword evidence="4" id="KW-1185">Reference proteome</keyword>
<dbReference type="SMART" id="SM00331">
    <property type="entry name" value="PP2C_SIG"/>
    <property type="match status" value="1"/>
</dbReference>
<organism evidence="3 4">
    <name type="scientific">Aquipuribacter nitratireducens</name>
    <dbReference type="NCBI Taxonomy" id="650104"/>
    <lineage>
        <taxon>Bacteria</taxon>
        <taxon>Bacillati</taxon>
        <taxon>Actinomycetota</taxon>
        <taxon>Actinomycetes</taxon>
        <taxon>Micrococcales</taxon>
        <taxon>Intrasporangiaceae</taxon>
        <taxon>Aquipuribacter</taxon>
    </lineage>
</organism>
<feature type="domain" description="PPM-type phosphatase" evidence="2">
    <location>
        <begin position="320"/>
        <end position="542"/>
    </location>
</feature>
<dbReference type="RefSeq" id="WP_340269958.1">
    <property type="nucleotide sequence ID" value="NZ_JBBEOG010000005.1"/>
</dbReference>
<dbReference type="InterPro" id="IPR052016">
    <property type="entry name" value="Bact_Sigma-Reg"/>
</dbReference>
<dbReference type="InterPro" id="IPR036457">
    <property type="entry name" value="PPM-type-like_dom_sf"/>
</dbReference>
<name>A0ABW0GV02_9MICO</name>
<dbReference type="EMBL" id="JBHSLD010000014">
    <property type="protein sequence ID" value="MFC5381996.1"/>
    <property type="molecule type" value="Genomic_DNA"/>
</dbReference>
<dbReference type="SUPFAM" id="SSF55785">
    <property type="entry name" value="PYP-like sensor domain (PAS domain)"/>
    <property type="match status" value="1"/>
</dbReference>
<accession>A0ABW0GV02</accession>
<protein>
    <submittedName>
        <fullName evidence="3">SpoIIE family protein phosphatase</fullName>
    </submittedName>
</protein>
<proteinExistence type="predicted"/>
<dbReference type="InterPro" id="IPR013656">
    <property type="entry name" value="PAS_4"/>
</dbReference>
<dbReference type="Pfam" id="PF08448">
    <property type="entry name" value="PAS_4"/>
    <property type="match status" value="1"/>
</dbReference>
<dbReference type="SUPFAM" id="SSF81606">
    <property type="entry name" value="PP2C-like"/>
    <property type="match status" value="1"/>
</dbReference>
<evidence type="ECO:0000313" key="3">
    <source>
        <dbReference type="EMBL" id="MFC5381996.1"/>
    </source>
</evidence>
<dbReference type="PANTHER" id="PTHR43156">
    <property type="entry name" value="STAGE II SPORULATION PROTEIN E-RELATED"/>
    <property type="match status" value="1"/>
</dbReference>
<sequence>MRGPLLEATGALRPAYEQVDWAASPLGPPRDWAPELRSTLYVALTTRFAATLLWGPEYVLVYNEAYAELIGEKHPAALGRPAQEVFPEIWDDIEPLLDGVMETGVATFPLDMRLDMVRNGALDEGYFTYCYSPVAAPDGTVLGILDIALETTGHVVDRRRLDVLGRLGIALADVDDAGELVAVTSDLLGKAVDDLPKVDVVLGGAAEVAATSWHGATPPAHVGLEDVVVADGPEGRVAWLALPVQGPRARRPLLAVLLNPLAAEDEAYRDFLVLVARAIGAAVDRVNAHEQERSEAAATRAMSEALQRSMLTDPPDLAPLDVAVRYLPARNDSRVGGDWYDAFRLPDDDACLVIGDVAGHDQRAAAVMGQVRNVLRGVAQSVGTPPSRVLGALDRAMDQLGVAAMSSALVLVAGRGGEHSSLGPLDGSTPVVFSSAGHLPPLLLSPDGTARLLWTDADLMLGVDPRAERHDTRVDLAPGATLLLFTDGLVERRDVGLEQGLERLREAAADLHHLGLEALCDAVLTQVGGAPEDDLALLAVRRRTG</sequence>
<evidence type="ECO:0000256" key="1">
    <source>
        <dbReference type="ARBA" id="ARBA00022801"/>
    </source>
</evidence>
<evidence type="ECO:0000313" key="4">
    <source>
        <dbReference type="Proteomes" id="UP001596122"/>
    </source>
</evidence>
<keyword evidence="1" id="KW-0378">Hydrolase</keyword>
<dbReference type="InterPro" id="IPR035965">
    <property type="entry name" value="PAS-like_dom_sf"/>
</dbReference>
<reference evidence="4" key="1">
    <citation type="journal article" date="2019" name="Int. J. Syst. Evol. Microbiol.">
        <title>The Global Catalogue of Microorganisms (GCM) 10K type strain sequencing project: providing services to taxonomists for standard genome sequencing and annotation.</title>
        <authorList>
            <consortium name="The Broad Institute Genomics Platform"/>
            <consortium name="The Broad Institute Genome Sequencing Center for Infectious Disease"/>
            <person name="Wu L."/>
            <person name="Ma J."/>
        </authorList>
    </citation>
    <scope>NUCLEOTIDE SEQUENCE [LARGE SCALE GENOMIC DNA]</scope>
    <source>
        <strain evidence="4">CCUG 43114</strain>
    </source>
</reference>
<comment type="caution">
    <text evidence="3">The sequence shown here is derived from an EMBL/GenBank/DDBJ whole genome shotgun (WGS) entry which is preliminary data.</text>
</comment>
<dbReference type="Pfam" id="PF07228">
    <property type="entry name" value="SpoIIE"/>
    <property type="match status" value="1"/>
</dbReference>
<dbReference type="Proteomes" id="UP001596122">
    <property type="component" value="Unassembled WGS sequence"/>
</dbReference>
<dbReference type="Gene3D" id="3.60.40.10">
    <property type="entry name" value="PPM-type phosphatase domain"/>
    <property type="match status" value="1"/>
</dbReference>